<dbReference type="SUPFAM" id="SSF56784">
    <property type="entry name" value="HAD-like"/>
    <property type="match status" value="1"/>
</dbReference>
<keyword evidence="3" id="KW-0460">Magnesium</keyword>
<dbReference type="Gene3D" id="3.40.50.1000">
    <property type="entry name" value="HAD superfamily/HAD-like"/>
    <property type="match status" value="1"/>
</dbReference>
<evidence type="ECO:0000256" key="2">
    <source>
        <dbReference type="ARBA" id="ARBA00022801"/>
    </source>
</evidence>
<evidence type="ECO:0000256" key="1">
    <source>
        <dbReference type="ARBA" id="ARBA00022723"/>
    </source>
</evidence>
<dbReference type="NCBIfam" id="TIGR01549">
    <property type="entry name" value="HAD-SF-IA-v1"/>
    <property type="match status" value="1"/>
</dbReference>
<evidence type="ECO:0000256" key="4">
    <source>
        <dbReference type="ARBA" id="ARBA00023277"/>
    </source>
</evidence>
<evidence type="ECO:0000313" key="5">
    <source>
        <dbReference type="EMBL" id="HEC06513.1"/>
    </source>
</evidence>
<dbReference type="EMBL" id="DRLF01000232">
    <property type="protein sequence ID" value="HEC06513.1"/>
    <property type="molecule type" value="Genomic_DNA"/>
</dbReference>
<dbReference type="SFLD" id="SFLDG01129">
    <property type="entry name" value="C1.5:_HAD__Beta-PGM__Phosphata"/>
    <property type="match status" value="1"/>
</dbReference>
<protein>
    <submittedName>
        <fullName evidence="5">HAD family hydrolase</fullName>
    </submittedName>
</protein>
<name>A0A831W872_9GAMM</name>
<dbReference type="InterPro" id="IPR036412">
    <property type="entry name" value="HAD-like_sf"/>
</dbReference>
<dbReference type="GO" id="GO:0005829">
    <property type="term" value="C:cytosol"/>
    <property type="evidence" value="ECO:0007669"/>
    <property type="project" value="TreeGrafter"/>
</dbReference>
<reference evidence="5" key="1">
    <citation type="journal article" date="2020" name="mSystems">
        <title>Genome- and Community-Level Interaction Insights into Carbon Utilization and Element Cycling Functions of Hydrothermarchaeota in Hydrothermal Sediment.</title>
        <authorList>
            <person name="Zhou Z."/>
            <person name="Liu Y."/>
            <person name="Xu W."/>
            <person name="Pan J."/>
            <person name="Luo Z.H."/>
            <person name="Li M."/>
        </authorList>
    </citation>
    <scope>NUCLEOTIDE SEQUENCE [LARGE SCALE GENOMIC DNA]</scope>
    <source>
        <strain evidence="5">HyVt-458</strain>
    </source>
</reference>
<dbReference type="GO" id="GO:0008967">
    <property type="term" value="F:phosphoglycolate phosphatase activity"/>
    <property type="evidence" value="ECO:0007669"/>
    <property type="project" value="TreeGrafter"/>
</dbReference>
<dbReference type="InterPro" id="IPR023198">
    <property type="entry name" value="PGP-like_dom2"/>
</dbReference>
<evidence type="ECO:0000256" key="3">
    <source>
        <dbReference type="ARBA" id="ARBA00022842"/>
    </source>
</evidence>
<keyword evidence="4" id="KW-0119">Carbohydrate metabolism</keyword>
<dbReference type="InterPro" id="IPR041492">
    <property type="entry name" value="HAD_2"/>
</dbReference>
<gene>
    <name evidence="5" type="ORF">ENJ12_06665</name>
</gene>
<dbReference type="Gene3D" id="1.10.150.240">
    <property type="entry name" value="Putative phosphatase, domain 2"/>
    <property type="match status" value="1"/>
</dbReference>
<dbReference type="Pfam" id="PF13419">
    <property type="entry name" value="HAD_2"/>
    <property type="match status" value="1"/>
</dbReference>
<dbReference type="PANTHER" id="PTHR43434:SF23">
    <property type="entry name" value="PHOSPHOGLYCOLATE PHOSPHATASE"/>
    <property type="match status" value="1"/>
</dbReference>
<dbReference type="FunFam" id="3.40.50.1000:FF:000022">
    <property type="entry name" value="Phosphoglycolate phosphatase"/>
    <property type="match status" value="1"/>
</dbReference>
<dbReference type="InterPro" id="IPR023214">
    <property type="entry name" value="HAD_sf"/>
</dbReference>
<sequence>MKPAIDCLLFDLDGTLADTAPDLAHALNRTLEHFGRQPLPFEKIRPVVSHGGIALIRRGFAMEPQDEGFEERRLHLLDVYLKNICQHTRLFPGMDQVLEALCRKGIPWGIVTNKPAWLTDPLMQALPMPCGTEVIISGDTCEHRKPHPQPLVHASTLLATPPERCLYVGDAERDIEAGKAAGMPTACALFGYLQEDDRPEEWQADFDLERPQDLLALL</sequence>
<dbReference type="InterPro" id="IPR006439">
    <property type="entry name" value="HAD-SF_hydro_IA"/>
</dbReference>
<dbReference type="InterPro" id="IPR050155">
    <property type="entry name" value="HAD-like_hydrolase_sf"/>
</dbReference>
<keyword evidence="2 5" id="KW-0378">Hydrolase</keyword>
<keyword evidence="1" id="KW-0479">Metal-binding</keyword>
<dbReference type="GO" id="GO:0046872">
    <property type="term" value="F:metal ion binding"/>
    <property type="evidence" value="ECO:0007669"/>
    <property type="project" value="UniProtKB-KW"/>
</dbReference>
<accession>A0A831W872</accession>
<dbReference type="Proteomes" id="UP000886339">
    <property type="component" value="Unassembled WGS sequence"/>
</dbReference>
<dbReference type="NCBIfam" id="TIGR01509">
    <property type="entry name" value="HAD-SF-IA-v3"/>
    <property type="match status" value="1"/>
</dbReference>
<dbReference type="PANTHER" id="PTHR43434">
    <property type="entry name" value="PHOSPHOGLYCOLATE PHOSPHATASE"/>
    <property type="match status" value="1"/>
</dbReference>
<organism evidence="5">
    <name type="scientific">Thiolapillus brandeum</name>
    <dbReference type="NCBI Taxonomy" id="1076588"/>
    <lineage>
        <taxon>Bacteria</taxon>
        <taxon>Pseudomonadati</taxon>
        <taxon>Pseudomonadota</taxon>
        <taxon>Gammaproteobacteria</taxon>
        <taxon>Chromatiales</taxon>
        <taxon>Sedimenticolaceae</taxon>
        <taxon>Thiolapillus</taxon>
    </lineage>
</organism>
<dbReference type="GO" id="GO:0006281">
    <property type="term" value="P:DNA repair"/>
    <property type="evidence" value="ECO:0007669"/>
    <property type="project" value="TreeGrafter"/>
</dbReference>
<dbReference type="AlphaFoldDB" id="A0A831W872"/>
<dbReference type="SFLD" id="SFLDS00003">
    <property type="entry name" value="Haloacid_Dehalogenase"/>
    <property type="match status" value="1"/>
</dbReference>
<proteinExistence type="predicted"/>
<comment type="caution">
    <text evidence="5">The sequence shown here is derived from an EMBL/GenBank/DDBJ whole genome shotgun (WGS) entry which is preliminary data.</text>
</comment>